<feature type="domain" description="GIY-YIG" evidence="2">
    <location>
        <begin position="1"/>
        <end position="70"/>
    </location>
</feature>
<keyword evidence="4" id="KW-1185">Reference proteome</keyword>
<dbReference type="PANTHER" id="PTHR34477:SF5">
    <property type="entry name" value="BSL5627 PROTEIN"/>
    <property type="match status" value="1"/>
</dbReference>
<name>A0ABX7CH35_9HYPH</name>
<dbReference type="PANTHER" id="PTHR34477">
    <property type="entry name" value="UPF0213 PROTEIN YHBQ"/>
    <property type="match status" value="1"/>
</dbReference>
<comment type="similarity">
    <text evidence="1">Belongs to the UPF0213 family.</text>
</comment>
<reference evidence="3 4" key="1">
    <citation type="submission" date="2021-01" db="EMBL/GenBank/DDBJ databases">
        <title>Genome seq and assembly of Devosia sp. LEGU1.</title>
        <authorList>
            <person name="Chhetri G."/>
        </authorList>
    </citation>
    <scope>NUCLEOTIDE SEQUENCE [LARGE SCALE GENOMIC DNA]</scope>
    <source>
        <strain evidence="3 4">LEGU1</strain>
    </source>
</reference>
<dbReference type="InterPro" id="IPR050190">
    <property type="entry name" value="UPF0213_domain"/>
</dbReference>
<dbReference type="EMBL" id="CP068046">
    <property type="protein sequence ID" value="QQR41231.1"/>
    <property type="molecule type" value="Genomic_DNA"/>
</dbReference>
<dbReference type="Gene3D" id="3.40.1440.10">
    <property type="entry name" value="GIY-YIG endonuclease"/>
    <property type="match status" value="1"/>
</dbReference>
<dbReference type="InterPro" id="IPR000305">
    <property type="entry name" value="GIY-YIG_endonuc"/>
</dbReference>
<dbReference type="InterPro" id="IPR035901">
    <property type="entry name" value="GIY-YIG_endonuc_sf"/>
</dbReference>
<organism evidence="3 4">
    <name type="scientific">Devosia rhizoryzae</name>
    <dbReference type="NCBI Taxonomy" id="2774137"/>
    <lineage>
        <taxon>Bacteria</taxon>
        <taxon>Pseudomonadati</taxon>
        <taxon>Pseudomonadota</taxon>
        <taxon>Alphaproteobacteria</taxon>
        <taxon>Hyphomicrobiales</taxon>
        <taxon>Devosiaceae</taxon>
        <taxon>Devosia</taxon>
    </lineage>
</organism>
<accession>A0ABX7CH35</accession>
<proteinExistence type="inferred from homology"/>
<dbReference type="CDD" id="cd10448">
    <property type="entry name" value="GIY-YIG_unchar_3"/>
    <property type="match status" value="1"/>
</dbReference>
<dbReference type="SUPFAM" id="SSF82771">
    <property type="entry name" value="GIY-YIG endonuclease"/>
    <property type="match status" value="1"/>
</dbReference>
<dbReference type="Pfam" id="PF01541">
    <property type="entry name" value="GIY-YIG"/>
    <property type="match status" value="1"/>
</dbReference>
<sequence length="91" mass="11019">MVNRKNGTDYTGVTNDLVRRTYEHREGLAPGFTKTNGCKRLVWYETHDDISEAILREKRIKRWLRSWKVALIEERNPDWNDLWWEITGQRE</sequence>
<gene>
    <name evidence="3" type="ORF">JI748_13310</name>
</gene>
<dbReference type="Proteomes" id="UP000595857">
    <property type="component" value="Chromosome"/>
</dbReference>
<dbReference type="PROSITE" id="PS50164">
    <property type="entry name" value="GIY_YIG"/>
    <property type="match status" value="1"/>
</dbReference>
<evidence type="ECO:0000259" key="2">
    <source>
        <dbReference type="PROSITE" id="PS50164"/>
    </source>
</evidence>
<evidence type="ECO:0000256" key="1">
    <source>
        <dbReference type="ARBA" id="ARBA00007435"/>
    </source>
</evidence>
<evidence type="ECO:0000313" key="3">
    <source>
        <dbReference type="EMBL" id="QQR41231.1"/>
    </source>
</evidence>
<evidence type="ECO:0000313" key="4">
    <source>
        <dbReference type="Proteomes" id="UP000595857"/>
    </source>
</evidence>
<protein>
    <submittedName>
        <fullName evidence="3">GIY-YIG nuclease family protein</fullName>
    </submittedName>
</protein>